<feature type="compositionally biased region" description="Low complexity" evidence="1">
    <location>
        <begin position="192"/>
        <end position="216"/>
    </location>
</feature>
<evidence type="ECO:0000313" key="2">
    <source>
        <dbReference type="EMBL" id="OAA56702.1"/>
    </source>
</evidence>
<reference evidence="2 3" key="1">
    <citation type="journal article" date="2016" name="Genome Biol. Evol.">
        <title>Divergent and convergent evolution of fungal pathogenicity.</title>
        <authorList>
            <person name="Shang Y."/>
            <person name="Xiao G."/>
            <person name="Zheng P."/>
            <person name="Cen K."/>
            <person name="Zhan S."/>
            <person name="Wang C."/>
        </authorList>
    </citation>
    <scope>NUCLEOTIDE SEQUENCE [LARGE SCALE GENOMIC DNA]</scope>
    <source>
        <strain evidence="2 3">RCEF 264</strain>
    </source>
</reference>
<dbReference type="EMBL" id="AZHD01000016">
    <property type="protein sequence ID" value="OAA56702.1"/>
    <property type="molecule type" value="Genomic_DNA"/>
</dbReference>
<dbReference type="PANTHER" id="PTHR35392:SF2">
    <property type="entry name" value="ZN(II)2CYS6 TRANSCRIPTION FACTOR (EUROFUNG)"/>
    <property type="match status" value="1"/>
</dbReference>
<proteinExistence type="predicted"/>
<feature type="region of interest" description="Disordered" evidence="1">
    <location>
        <begin position="1"/>
        <end position="86"/>
    </location>
</feature>
<dbReference type="AlphaFoldDB" id="A0A167PIU6"/>
<organism evidence="2 3">
    <name type="scientific">Niveomyces insectorum RCEF 264</name>
    <dbReference type="NCBI Taxonomy" id="1081102"/>
    <lineage>
        <taxon>Eukaryota</taxon>
        <taxon>Fungi</taxon>
        <taxon>Dikarya</taxon>
        <taxon>Ascomycota</taxon>
        <taxon>Pezizomycotina</taxon>
        <taxon>Sordariomycetes</taxon>
        <taxon>Hypocreomycetidae</taxon>
        <taxon>Hypocreales</taxon>
        <taxon>Cordycipitaceae</taxon>
        <taxon>Niveomyces</taxon>
    </lineage>
</organism>
<dbReference type="Proteomes" id="UP000076874">
    <property type="component" value="Unassembled WGS sequence"/>
</dbReference>
<evidence type="ECO:0000313" key="3">
    <source>
        <dbReference type="Proteomes" id="UP000076874"/>
    </source>
</evidence>
<dbReference type="PANTHER" id="PTHR35392">
    <property type="entry name" value="ZN(II)2CYS6 TRANSCRIPTION FACTOR (EUROFUNG)-RELATED-RELATED"/>
    <property type="match status" value="1"/>
</dbReference>
<accession>A0A167PIU6</accession>
<dbReference type="STRING" id="1081102.A0A167PIU6"/>
<dbReference type="InterPro" id="IPR052973">
    <property type="entry name" value="Fungal_sec-metab_reg_TF"/>
</dbReference>
<gene>
    <name evidence="2" type="ORF">SPI_07709</name>
</gene>
<protein>
    <submittedName>
        <fullName evidence="2">Uncharacterized protein</fullName>
    </submittedName>
</protein>
<comment type="caution">
    <text evidence="2">The sequence shown here is derived from an EMBL/GenBank/DDBJ whole genome shotgun (WGS) entry which is preliminary data.</text>
</comment>
<keyword evidence="3" id="KW-1185">Reference proteome</keyword>
<sequence>MNTDEPGASVDTGAGPVGGAAVDNAGDVDAKDEKNGTGEGAEVDASTGDMDGKELGTNIDTDMDGGDADGTGVADNSHDASTAAAPATAPNLAAAVAPPPLPLHLWKEGEIVMVDTSKDDVPLKMEYYMRNALPEFIQREPSLFVRTLLETVLQRAQTTNSMLLRRALELWGLVEILDRERQWQIRVKPATDDAASGDLQQQQQKQLQEQGDGQAQQPPPQQIRPDTDQDTYTTLCLQLTAAAERKAAATSHSLLTTMQRLLQDSKTKIDCSMYFATLLLLTCVEKATWGFTAWDQAEGLRALWPLERSPQEFAQQGYVIADLLRMLLGIRRALPRTTCRPADGQLVAEDAGEDPVVRDFFAAIKLNYDDVVAKQEHPVFSPTDSRSFELLFCSSLLLPARD</sequence>
<evidence type="ECO:0000256" key="1">
    <source>
        <dbReference type="SAM" id="MobiDB-lite"/>
    </source>
</evidence>
<name>A0A167PIU6_9HYPO</name>
<dbReference type="OrthoDB" id="5417895at2759"/>
<feature type="region of interest" description="Disordered" evidence="1">
    <location>
        <begin position="190"/>
        <end position="228"/>
    </location>
</feature>
<feature type="compositionally biased region" description="Low complexity" evidence="1">
    <location>
        <begin position="10"/>
        <end position="27"/>
    </location>
</feature>